<evidence type="ECO:0000313" key="2">
    <source>
        <dbReference type="EMBL" id="SVA48778.1"/>
    </source>
</evidence>
<dbReference type="EMBL" id="UINC01011014">
    <property type="protein sequence ID" value="SVA48778.1"/>
    <property type="molecule type" value="Genomic_DNA"/>
</dbReference>
<proteinExistence type="predicted"/>
<dbReference type="InterPro" id="IPR022655">
    <property type="entry name" value="DUF1553"/>
</dbReference>
<feature type="domain" description="DUF1553" evidence="1">
    <location>
        <begin position="1"/>
        <end position="144"/>
    </location>
</feature>
<protein>
    <recommendedName>
        <fullName evidence="1">DUF1553 domain-containing protein</fullName>
    </recommendedName>
</protein>
<name>A0A381W9U1_9ZZZZ</name>
<organism evidence="2">
    <name type="scientific">marine metagenome</name>
    <dbReference type="NCBI Taxonomy" id="408172"/>
    <lineage>
        <taxon>unclassified sequences</taxon>
        <taxon>metagenomes</taxon>
        <taxon>ecological metagenomes</taxon>
    </lineage>
</organism>
<feature type="non-terminal residue" evidence="2">
    <location>
        <position position="1"/>
    </location>
</feature>
<dbReference type="PANTHER" id="PTHR35889">
    <property type="entry name" value="CYCLOINULO-OLIGOSACCHARIDE FRUCTANOTRANSFERASE-RELATED"/>
    <property type="match status" value="1"/>
</dbReference>
<reference evidence="2" key="1">
    <citation type="submission" date="2018-05" db="EMBL/GenBank/DDBJ databases">
        <authorList>
            <person name="Lanie J.A."/>
            <person name="Ng W.-L."/>
            <person name="Kazmierczak K.M."/>
            <person name="Andrzejewski T.M."/>
            <person name="Davidsen T.M."/>
            <person name="Wayne K.J."/>
            <person name="Tettelin H."/>
            <person name="Glass J.I."/>
            <person name="Rusch D."/>
            <person name="Podicherti R."/>
            <person name="Tsui H.-C.T."/>
            <person name="Winkler M.E."/>
        </authorList>
    </citation>
    <scope>NUCLEOTIDE SEQUENCE</scope>
</reference>
<gene>
    <name evidence="2" type="ORF">METZ01_LOCUS101632</name>
</gene>
<sequence length="171" mass="19592">DPNNQLISHMNRRRLDVEAWRDAMLKVSGKLDPKLGGEPMELNSKINNRRTLYGTIHRRELNKMLSVHDFPNPTAHAPSRTQTITPLQQLFSLNGPFIQWQAEALAANLIKAASDTKERVNIAYKKLFQRTARESELDLARSFLDQRKDLAGAWAEYAYALLASNEFLFIE</sequence>
<evidence type="ECO:0000259" key="1">
    <source>
        <dbReference type="Pfam" id="PF07587"/>
    </source>
</evidence>
<dbReference type="AlphaFoldDB" id="A0A381W9U1"/>
<accession>A0A381W9U1</accession>
<dbReference type="PANTHER" id="PTHR35889:SF3">
    <property type="entry name" value="F-BOX DOMAIN-CONTAINING PROTEIN"/>
    <property type="match status" value="1"/>
</dbReference>
<dbReference type="Pfam" id="PF07587">
    <property type="entry name" value="PSD1"/>
    <property type="match status" value="1"/>
</dbReference>